<protein>
    <submittedName>
        <fullName evidence="2">RCG26555, isoform CRA_a</fullName>
    </submittedName>
</protein>
<sequence length="67" mass="7438">MRPGSTPSLLTARLPIFGFMSQLGYSNVKMHFFSACGKVETSRQKDMTDKSCLHLSRQDAEKNGDQG</sequence>
<dbReference type="Proteomes" id="UP000234681">
    <property type="component" value="Chromosome 3"/>
</dbReference>
<proteinExistence type="predicted"/>
<feature type="region of interest" description="Disordered" evidence="1">
    <location>
        <begin position="42"/>
        <end position="67"/>
    </location>
</feature>
<dbReference type="AlphaFoldDB" id="A6HP71"/>
<accession>A6HP71</accession>
<evidence type="ECO:0000313" key="3">
    <source>
        <dbReference type="Proteomes" id="UP000234681"/>
    </source>
</evidence>
<reference evidence="3" key="1">
    <citation type="submission" date="2005-09" db="EMBL/GenBank/DDBJ databases">
        <authorList>
            <person name="Mural R.J."/>
            <person name="Li P.W."/>
            <person name="Adams M.D."/>
            <person name="Amanatides P.G."/>
            <person name="Baden-Tillson H."/>
            <person name="Barnstead M."/>
            <person name="Chin S.H."/>
            <person name="Dew I."/>
            <person name="Evans C.A."/>
            <person name="Ferriera S."/>
            <person name="Flanigan M."/>
            <person name="Fosler C."/>
            <person name="Glodek A."/>
            <person name="Gu Z."/>
            <person name="Holt R.A."/>
            <person name="Jennings D."/>
            <person name="Kraft C.L."/>
            <person name="Lu F."/>
            <person name="Nguyen T."/>
            <person name="Nusskern D.R."/>
            <person name="Pfannkoch C.M."/>
            <person name="Sitter C."/>
            <person name="Sutton G.G."/>
            <person name="Venter J.C."/>
            <person name="Wang Z."/>
            <person name="Woodage T."/>
            <person name="Zheng X.H."/>
            <person name="Zhong F."/>
        </authorList>
    </citation>
    <scope>NUCLEOTIDE SEQUENCE [LARGE SCALE GENOMIC DNA]</scope>
    <source>
        <strain>BN</strain>
        <strain evidence="3">Sprague-Dawley</strain>
    </source>
</reference>
<evidence type="ECO:0000313" key="2">
    <source>
        <dbReference type="EMBL" id="EDL79822.1"/>
    </source>
</evidence>
<organism evidence="2 3">
    <name type="scientific">Rattus norvegicus</name>
    <name type="common">Rat</name>
    <dbReference type="NCBI Taxonomy" id="10116"/>
    <lineage>
        <taxon>Eukaryota</taxon>
        <taxon>Metazoa</taxon>
        <taxon>Chordata</taxon>
        <taxon>Craniata</taxon>
        <taxon>Vertebrata</taxon>
        <taxon>Euteleostomi</taxon>
        <taxon>Mammalia</taxon>
        <taxon>Eutheria</taxon>
        <taxon>Euarchontoglires</taxon>
        <taxon>Glires</taxon>
        <taxon>Rodentia</taxon>
        <taxon>Myomorpha</taxon>
        <taxon>Muroidea</taxon>
        <taxon>Muridae</taxon>
        <taxon>Murinae</taxon>
        <taxon>Rattus</taxon>
    </lineage>
</organism>
<dbReference type="EMBL" id="CH473949">
    <property type="protein sequence ID" value="EDL79822.1"/>
    <property type="molecule type" value="Genomic_DNA"/>
</dbReference>
<evidence type="ECO:0000256" key="1">
    <source>
        <dbReference type="SAM" id="MobiDB-lite"/>
    </source>
</evidence>
<name>A6HP71_RAT</name>
<gene>
    <name evidence="2" type="ORF">rCG_26555</name>
</gene>